<feature type="compositionally biased region" description="Basic and acidic residues" evidence="1">
    <location>
        <begin position="262"/>
        <end position="277"/>
    </location>
</feature>
<sequence length="290" mass="34160">MAEKEKEIKIKPVKSVFEQNQKRDKEKKKKGKEKLQKKGVTANLVCNSKSIVVFEKKKKEGKKGKKKSKSNLNKNLQRNQITSSHSVNKIHSSYSQKKFKINKKFDHFKKTNHLVGEESSIEEFNEDDWSEILPIGIHRHNKKNQNKEKRKSKKKLQKTNPKKTQKTTKSNQHINHQKKNKFNRTKVAKNTKYSNSCITLLDIKNELKNQLESNNVQNLKSTKKSNSSMFYKDEHITRSGNVTFILKKMQRSHSVFIQSHPNEEFNDRDHLHNDNQKKTKNKKSKKKEKI</sequence>
<name>A0AAV7YZF8_9EUKA</name>
<gene>
    <name evidence="2" type="ORF">M0812_02035</name>
</gene>
<feature type="region of interest" description="Disordered" evidence="1">
    <location>
        <begin position="56"/>
        <end position="95"/>
    </location>
</feature>
<feature type="region of interest" description="Disordered" evidence="1">
    <location>
        <begin position="136"/>
        <end position="188"/>
    </location>
</feature>
<dbReference type="Proteomes" id="UP001146793">
    <property type="component" value="Unassembled WGS sequence"/>
</dbReference>
<dbReference type="EMBL" id="JANTQA010000042">
    <property type="protein sequence ID" value="KAJ3434909.1"/>
    <property type="molecule type" value="Genomic_DNA"/>
</dbReference>
<evidence type="ECO:0000313" key="2">
    <source>
        <dbReference type="EMBL" id="KAJ3434909.1"/>
    </source>
</evidence>
<protein>
    <submittedName>
        <fullName evidence="2">Uncharacterized protein</fullName>
    </submittedName>
</protein>
<feature type="compositionally biased region" description="Basic residues" evidence="1">
    <location>
        <begin position="175"/>
        <end position="188"/>
    </location>
</feature>
<feature type="compositionally biased region" description="Basic residues" evidence="1">
    <location>
        <begin position="278"/>
        <end position="290"/>
    </location>
</feature>
<organism evidence="2 3">
    <name type="scientific">Anaeramoeba flamelloides</name>
    <dbReference type="NCBI Taxonomy" id="1746091"/>
    <lineage>
        <taxon>Eukaryota</taxon>
        <taxon>Metamonada</taxon>
        <taxon>Anaeramoebidae</taxon>
        <taxon>Anaeramoeba</taxon>
    </lineage>
</organism>
<dbReference type="AlphaFoldDB" id="A0AAV7YZF8"/>
<feature type="compositionally biased region" description="Basic residues" evidence="1">
    <location>
        <begin position="25"/>
        <end position="37"/>
    </location>
</feature>
<reference evidence="2" key="1">
    <citation type="submission" date="2022-08" db="EMBL/GenBank/DDBJ databases">
        <title>Novel sulphate-reducing endosymbionts in the free-living metamonad Anaeramoeba.</title>
        <authorList>
            <person name="Jerlstrom-Hultqvist J."/>
            <person name="Cepicka I."/>
            <person name="Gallot-Lavallee L."/>
            <person name="Salas-Leiva D."/>
            <person name="Curtis B.A."/>
            <person name="Zahonova K."/>
            <person name="Pipaliya S."/>
            <person name="Dacks J."/>
            <person name="Roger A.J."/>
        </authorList>
    </citation>
    <scope>NUCLEOTIDE SEQUENCE</scope>
    <source>
        <strain evidence="2">Busselton2</strain>
    </source>
</reference>
<feature type="compositionally biased region" description="Basic residues" evidence="1">
    <location>
        <begin position="59"/>
        <end position="69"/>
    </location>
</feature>
<proteinExistence type="predicted"/>
<evidence type="ECO:0000313" key="3">
    <source>
        <dbReference type="Proteomes" id="UP001146793"/>
    </source>
</evidence>
<feature type="compositionally biased region" description="Basic and acidic residues" evidence="1">
    <location>
        <begin position="1"/>
        <end position="10"/>
    </location>
</feature>
<feature type="compositionally biased region" description="Polar residues" evidence="1">
    <location>
        <begin position="77"/>
        <end position="95"/>
    </location>
</feature>
<comment type="caution">
    <text evidence="2">The sequence shown here is derived from an EMBL/GenBank/DDBJ whole genome shotgun (WGS) entry which is preliminary data.</text>
</comment>
<feature type="region of interest" description="Disordered" evidence="1">
    <location>
        <begin position="1"/>
        <end position="37"/>
    </location>
</feature>
<feature type="compositionally biased region" description="Basic residues" evidence="1">
    <location>
        <begin position="137"/>
        <end position="166"/>
    </location>
</feature>
<feature type="region of interest" description="Disordered" evidence="1">
    <location>
        <begin position="262"/>
        <end position="290"/>
    </location>
</feature>
<accession>A0AAV7YZF8</accession>
<evidence type="ECO:0000256" key="1">
    <source>
        <dbReference type="SAM" id="MobiDB-lite"/>
    </source>
</evidence>